<dbReference type="Pfam" id="PF00326">
    <property type="entry name" value="Peptidase_S9"/>
    <property type="match status" value="1"/>
</dbReference>
<dbReference type="SUPFAM" id="SSF53474">
    <property type="entry name" value="alpha/beta-Hydrolases"/>
    <property type="match status" value="1"/>
</dbReference>
<feature type="domain" description="Peptidase S9 prolyl oligopeptidase catalytic" evidence="2">
    <location>
        <begin position="14"/>
        <end position="192"/>
    </location>
</feature>
<evidence type="ECO:0000313" key="3">
    <source>
        <dbReference type="EMBL" id="MDU0353667.1"/>
    </source>
</evidence>
<sequence length="208" mass="23372">MPHGGPIGPRDINSFNSQVQFLTNRGYSVLQVNYRGSRGFGRAFKNSGRGQWGRKIEQDISTAVEQVTKQTSFKHTCAIGASYGGYSSVMLAILHPKQYDCVVARFGVFDLPLIFNDRNTKKSDYLQKVWSKVVGEYTPKLKDYSPVYFADLLKAPILITAGRLDTRASFEHSNRLKYVLEKTSMKLSTFIIDTQPMATQTPTIPSMN</sequence>
<comment type="caution">
    <text evidence="3">The sequence shown here is derived from an EMBL/GenBank/DDBJ whole genome shotgun (WGS) entry which is preliminary data.</text>
</comment>
<gene>
    <name evidence="3" type="ORF">RS130_06735</name>
</gene>
<accession>A0ABU3SUN6</accession>
<dbReference type="RefSeq" id="WP_316025320.1">
    <property type="nucleotide sequence ID" value="NZ_JAWDIO010000002.1"/>
</dbReference>
<dbReference type="Proteomes" id="UP001247805">
    <property type="component" value="Unassembled WGS sequence"/>
</dbReference>
<evidence type="ECO:0000259" key="2">
    <source>
        <dbReference type="Pfam" id="PF00326"/>
    </source>
</evidence>
<organism evidence="3 4">
    <name type="scientific">Paraglaciecola aquimarina</name>
    <dbReference type="NCBI Taxonomy" id="1235557"/>
    <lineage>
        <taxon>Bacteria</taxon>
        <taxon>Pseudomonadati</taxon>
        <taxon>Pseudomonadota</taxon>
        <taxon>Gammaproteobacteria</taxon>
        <taxon>Alteromonadales</taxon>
        <taxon>Alteromonadaceae</taxon>
        <taxon>Paraglaciecola</taxon>
    </lineage>
</organism>
<evidence type="ECO:0000256" key="1">
    <source>
        <dbReference type="ARBA" id="ARBA00022801"/>
    </source>
</evidence>
<keyword evidence="4" id="KW-1185">Reference proteome</keyword>
<dbReference type="PANTHER" id="PTHR42776">
    <property type="entry name" value="SERINE PEPTIDASE S9 FAMILY MEMBER"/>
    <property type="match status" value="1"/>
</dbReference>
<reference evidence="3 4" key="1">
    <citation type="submission" date="2023-10" db="EMBL/GenBank/DDBJ databases">
        <title>Glaciecola aquimarina strain GGW-M5 nov., isolated from a coastal seawater.</title>
        <authorList>
            <person name="Bayburt H."/>
            <person name="Kim J.M."/>
            <person name="Choi B.J."/>
            <person name="Jeon C.O."/>
        </authorList>
    </citation>
    <scope>NUCLEOTIDE SEQUENCE [LARGE SCALE GENOMIC DNA]</scope>
    <source>
        <strain evidence="3 4">KCTC 32108</strain>
    </source>
</reference>
<dbReference type="EMBL" id="JAWDIO010000002">
    <property type="protein sequence ID" value="MDU0353667.1"/>
    <property type="molecule type" value="Genomic_DNA"/>
</dbReference>
<keyword evidence="1" id="KW-0378">Hydrolase</keyword>
<name>A0ABU3SUN6_9ALTE</name>
<dbReference type="Gene3D" id="3.40.50.1820">
    <property type="entry name" value="alpha/beta hydrolase"/>
    <property type="match status" value="1"/>
</dbReference>
<evidence type="ECO:0000313" key="4">
    <source>
        <dbReference type="Proteomes" id="UP001247805"/>
    </source>
</evidence>
<protein>
    <submittedName>
        <fullName evidence="3">Prolyl oligopeptidase family serine peptidase</fullName>
    </submittedName>
</protein>
<dbReference type="PANTHER" id="PTHR42776:SF27">
    <property type="entry name" value="DIPEPTIDYL PEPTIDASE FAMILY MEMBER 6"/>
    <property type="match status" value="1"/>
</dbReference>
<dbReference type="InterPro" id="IPR029058">
    <property type="entry name" value="AB_hydrolase_fold"/>
</dbReference>
<proteinExistence type="predicted"/>
<dbReference type="InterPro" id="IPR001375">
    <property type="entry name" value="Peptidase_S9_cat"/>
</dbReference>